<gene>
    <name evidence="1" type="ORF">ISS97_07745</name>
</gene>
<evidence type="ECO:0000313" key="1">
    <source>
        <dbReference type="EMBL" id="MFK2917151.1"/>
    </source>
</evidence>
<sequence length="111" mass="12144">MTSTIAELTLSGPYRHAQRTLAAWLEQGHAAARRRTFAARIALAALNAPERHQLARWLAWLAVAANSRGKVTPQSRILRLDASLHQAVEDALARLPAGMTGAQTRTRRLTA</sequence>
<reference evidence="1 2" key="1">
    <citation type="submission" date="2020-10" db="EMBL/GenBank/DDBJ databases">
        <title>Phylogeny of dyella-like bacteria.</title>
        <authorList>
            <person name="Fu J."/>
        </authorList>
    </citation>
    <scope>NUCLEOTIDE SEQUENCE [LARGE SCALE GENOMIC DNA]</scope>
    <source>
        <strain evidence="1 2">BB4</strain>
    </source>
</reference>
<dbReference type="Proteomes" id="UP001620408">
    <property type="component" value="Unassembled WGS sequence"/>
</dbReference>
<keyword evidence="2" id="KW-1185">Reference proteome</keyword>
<accession>A0ABW8K4Q2</accession>
<comment type="caution">
    <text evidence="1">The sequence shown here is derived from an EMBL/GenBank/DDBJ whole genome shotgun (WGS) entry which is preliminary data.</text>
</comment>
<name>A0ABW8K4Q2_9GAMM</name>
<protein>
    <recommendedName>
        <fullName evidence="3">DUF3703 domain-containing protein</fullName>
    </recommendedName>
</protein>
<organism evidence="1 2">
    <name type="scientific">Dyella koreensis</name>
    <dbReference type="NCBI Taxonomy" id="311235"/>
    <lineage>
        <taxon>Bacteria</taxon>
        <taxon>Pseudomonadati</taxon>
        <taxon>Pseudomonadota</taxon>
        <taxon>Gammaproteobacteria</taxon>
        <taxon>Lysobacterales</taxon>
        <taxon>Rhodanobacteraceae</taxon>
        <taxon>Dyella</taxon>
    </lineage>
</organism>
<evidence type="ECO:0000313" key="2">
    <source>
        <dbReference type="Proteomes" id="UP001620408"/>
    </source>
</evidence>
<dbReference type="RefSeq" id="WP_379985438.1">
    <property type="nucleotide sequence ID" value="NZ_JADIKD010000009.1"/>
</dbReference>
<evidence type="ECO:0008006" key="3">
    <source>
        <dbReference type="Google" id="ProtNLM"/>
    </source>
</evidence>
<proteinExistence type="predicted"/>
<dbReference type="EMBL" id="JADIKD010000009">
    <property type="protein sequence ID" value="MFK2917151.1"/>
    <property type="molecule type" value="Genomic_DNA"/>
</dbReference>